<evidence type="ECO:0000259" key="1">
    <source>
        <dbReference type="Pfam" id="PF00501"/>
    </source>
</evidence>
<dbReference type="Pfam" id="PF00501">
    <property type="entry name" value="AMP-binding"/>
    <property type="match status" value="1"/>
</dbReference>
<evidence type="ECO:0000313" key="2">
    <source>
        <dbReference type="EMBL" id="SFL12596.1"/>
    </source>
</evidence>
<dbReference type="PROSITE" id="PS00455">
    <property type="entry name" value="AMP_BINDING"/>
    <property type="match status" value="1"/>
</dbReference>
<name>A0A1I4F715_9LACT</name>
<dbReference type="InterPro" id="IPR020845">
    <property type="entry name" value="AMP-binding_CS"/>
</dbReference>
<accession>A0A1I4F715</accession>
<dbReference type="InterPro" id="IPR000873">
    <property type="entry name" value="AMP-dep_synth/lig_dom"/>
</dbReference>
<gene>
    <name evidence="2" type="ORF">SAMN05216438_101410</name>
</gene>
<keyword evidence="2" id="KW-0436">Ligase</keyword>
<dbReference type="OrthoDB" id="9778383at2"/>
<sequence length="510" mass="57742">MKFNHKPLNLYVNFKESAEKFPKSRFIFDKKLNAFPELELETSYQSVHEAVLQKAYNLAALGIKKEDKVIIFKSSAFDTYLLAVAVSYLGAVPAMISHHFSSPVMDTLAARLETPWLIFDEDTASVVQELNNVKEDHKLFVSDFASLTNSPEVSNQQLATDEIAYLTHTSGTTGIPKLIAHSAQSMGWRWVLQRTVMDWMPDKSLLLAFHISPVHSRFNIGISSAMTFGFDLMPLSNLEKNTVLSMFEKYRPTAFETHPNHFVRLANVVKETPEAFASIRYLHSTFDAINKDTMHTFLAASQEENPVFLQIYGQSECGPMIWKKHRLSTLPTTNAREMGIGMPGLSQARVTDADGNVLPAGTPGHIHFLSKGRALTYYKEDSRFAEEVYGDWWDTGDWGIMDEDGVLFLYDRQVDLIDKVESNLAIEDLLLDQHDFLDEVIIIRDAAGHPQPILALAEGKEMDWKAWWSSIIDMPFLNEPLLMDYDAIPRTATMKVQRLALERELAAAKK</sequence>
<dbReference type="PANTHER" id="PTHR43767">
    <property type="entry name" value="LONG-CHAIN-FATTY-ACID--COA LIGASE"/>
    <property type="match status" value="1"/>
</dbReference>
<dbReference type="RefSeq" id="WP_074750230.1">
    <property type="nucleotide sequence ID" value="NZ_FOTJ01000001.1"/>
</dbReference>
<feature type="domain" description="AMP-dependent synthetase/ligase" evidence="1">
    <location>
        <begin position="14"/>
        <end position="378"/>
    </location>
</feature>
<dbReference type="Proteomes" id="UP000181969">
    <property type="component" value="Unassembled WGS sequence"/>
</dbReference>
<evidence type="ECO:0000313" key="3">
    <source>
        <dbReference type="Proteomes" id="UP000181969"/>
    </source>
</evidence>
<protein>
    <submittedName>
        <fullName evidence="2">Acyl-coenzyme A synthetase/AMP-(Fatty) acid ligase</fullName>
    </submittedName>
</protein>
<dbReference type="InterPro" id="IPR042099">
    <property type="entry name" value="ANL_N_sf"/>
</dbReference>
<dbReference type="SUPFAM" id="SSF56801">
    <property type="entry name" value="Acetyl-CoA synthetase-like"/>
    <property type="match status" value="1"/>
</dbReference>
<dbReference type="InterPro" id="IPR050237">
    <property type="entry name" value="ATP-dep_AMP-bd_enzyme"/>
</dbReference>
<proteinExistence type="predicted"/>
<organism evidence="2 3">
    <name type="scientific">Lactococcus garvieae</name>
    <dbReference type="NCBI Taxonomy" id="1363"/>
    <lineage>
        <taxon>Bacteria</taxon>
        <taxon>Bacillati</taxon>
        <taxon>Bacillota</taxon>
        <taxon>Bacilli</taxon>
        <taxon>Lactobacillales</taxon>
        <taxon>Streptococcaceae</taxon>
        <taxon>Lactococcus</taxon>
    </lineage>
</organism>
<dbReference type="AlphaFoldDB" id="A0A1I4F715"/>
<dbReference type="Gene3D" id="3.40.50.12780">
    <property type="entry name" value="N-terminal domain of ligase-like"/>
    <property type="match status" value="1"/>
</dbReference>
<reference evidence="2 3" key="1">
    <citation type="submission" date="2016-10" db="EMBL/GenBank/DDBJ databases">
        <authorList>
            <person name="de Groot N.N."/>
        </authorList>
    </citation>
    <scope>NUCLEOTIDE SEQUENCE [LARGE SCALE GENOMIC DNA]</scope>
    <source>
        <strain evidence="2 3">M79</strain>
    </source>
</reference>
<dbReference type="GO" id="GO:0016874">
    <property type="term" value="F:ligase activity"/>
    <property type="evidence" value="ECO:0007669"/>
    <property type="project" value="UniProtKB-KW"/>
</dbReference>
<dbReference type="PANTHER" id="PTHR43767:SF1">
    <property type="entry name" value="NONRIBOSOMAL PEPTIDE SYNTHASE PES1 (EUROFUNG)-RELATED"/>
    <property type="match status" value="1"/>
</dbReference>
<dbReference type="EMBL" id="FOTJ01000001">
    <property type="protein sequence ID" value="SFL12596.1"/>
    <property type="molecule type" value="Genomic_DNA"/>
</dbReference>